<dbReference type="Proteomes" id="UP000463939">
    <property type="component" value="Chromosome"/>
</dbReference>
<dbReference type="EMBL" id="AP021881">
    <property type="protein sequence ID" value="BBP01444.1"/>
    <property type="molecule type" value="Genomic_DNA"/>
</dbReference>
<feature type="domain" description="AB hydrolase-1" evidence="2">
    <location>
        <begin position="68"/>
        <end position="141"/>
    </location>
</feature>
<dbReference type="Pfam" id="PF00561">
    <property type="entry name" value="Abhydrolase_1"/>
    <property type="match status" value="1"/>
</dbReference>
<dbReference type="InterPro" id="IPR029058">
    <property type="entry name" value="AB_hydrolase_fold"/>
</dbReference>
<dbReference type="KEGG" id="sniv:SFSGTM_21520"/>
<keyword evidence="4" id="KW-1185">Reference proteome</keyword>
<dbReference type="PANTHER" id="PTHR37946:SF1">
    <property type="entry name" value="SLL1969 PROTEIN"/>
    <property type="match status" value="1"/>
</dbReference>
<reference evidence="4" key="1">
    <citation type="submission" date="2019-11" db="EMBL/GenBank/DDBJ databases">
        <title>Isolation and characterization of a novel species in the genus Sulfuriferula.</title>
        <authorList>
            <person name="Mochizuki J."/>
            <person name="Kojima H."/>
            <person name="Fukui M."/>
        </authorList>
    </citation>
    <scope>NUCLEOTIDE SEQUENCE [LARGE SCALE GENOMIC DNA]</scope>
    <source>
        <strain evidence="4">SGTM</strain>
    </source>
</reference>
<evidence type="ECO:0000256" key="1">
    <source>
        <dbReference type="SAM" id="SignalP"/>
    </source>
</evidence>
<dbReference type="AlphaFoldDB" id="A0A809RKW1"/>
<dbReference type="PANTHER" id="PTHR37946">
    <property type="entry name" value="SLL1969 PROTEIN"/>
    <property type="match status" value="1"/>
</dbReference>
<dbReference type="GO" id="GO:0016787">
    <property type="term" value="F:hydrolase activity"/>
    <property type="evidence" value="ECO:0007669"/>
    <property type="project" value="UniProtKB-KW"/>
</dbReference>
<accession>A0A809RKW1</accession>
<dbReference type="InterPro" id="IPR000073">
    <property type="entry name" value="AB_hydrolase_1"/>
</dbReference>
<dbReference type="Gene3D" id="3.40.50.1820">
    <property type="entry name" value="alpha/beta hydrolase"/>
    <property type="match status" value="1"/>
</dbReference>
<proteinExistence type="predicted"/>
<keyword evidence="1" id="KW-0732">Signal</keyword>
<feature type="chain" id="PRO_5032645727" evidence="1">
    <location>
        <begin position="21"/>
        <end position="324"/>
    </location>
</feature>
<feature type="signal peptide" evidence="1">
    <location>
        <begin position="1"/>
        <end position="20"/>
    </location>
</feature>
<keyword evidence="3" id="KW-0378">Hydrolase</keyword>
<gene>
    <name evidence="3" type="ORF">SFSGTM_21520</name>
</gene>
<protein>
    <submittedName>
        <fullName evidence="3">Hydrolase</fullName>
    </submittedName>
</protein>
<name>A0A809RKW1_9PROT</name>
<organism evidence="3 4">
    <name type="scientific">Sulfuriferula nivalis</name>
    <dbReference type="NCBI Taxonomy" id="2675298"/>
    <lineage>
        <taxon>Bacteria</taxon>
        <taxon>Pseudomonadati</taxon>
        <taxon>Pseudomonadota</taxon>
        <taxon>Betaproteobacteria</taxon>
        <taxon>Nitrosomonadales</taxon>
        <taxon>Sulfuricellaceae</taxon>
        <taxon>Sulfuriferula</taxon>
    </lineage>
</organism>
<evidence type="ECO:0000313" key="3">
    <source>
        <dbReference type="EMBL" id="BBP01444.1"/>
    </source>
</evidence>
<dbReference type="SUPFAM" id="SSF53474">
    <property type="entry name" value="alpha/beta-Hydrolases"/>
    <property type="match status" value="1"/>
</dbReference>
<evidence type="ECO:0000313" key="4">
    <source>
        <dbReference type="Proteomes" id="UP000463939"/>
    </source>
</evidence>
<sequence>MKRIASLIALTTLLSGCATHQPLDPALFTIEQGRLPPADITLNIPGLGPCTDNPDRSLHLDSSQSVNVLVHGCFGSSGEFRGLAQVLAFHGQQAACFTYDDRNKLTRSATELRDAINQLADQTHIPKITVIGHSQGALIARKSLTELPLTSPPVRRPDLRLVTISGPFSGIASANTCGKTWLYPLTLGLLPASCYLVTGAKWEDITYSSRFILEPGVLVPQVSSYLKIDTDERGSCRREKDGRCVESDDIFSLAEQRSPLHKTDVRTRRVEVHAGHVEIVGDKHVAPTKLIAVLQEQGVLNPTRPERLSAFSTLLAQIYQANGF</sequence>
<evidence type="ECO:0000259" key="2">
    <source>
        <dbReference type="Pfam" id="PF00561"/>
    </source>
</evidence>
<dbReference type="PROSITE" id="PS51257">
    <property type="entry name" value="PROKAR_LIPOPROTEIN"/>
    <property type="match status" value="1"/>
</dbReference>